<dbReference type="EMBL" id="EQ974215">
    <property type="protein sequence ID" value="EEF31837.1"/>
    <property type="molecule type" value="Genomic_DNA"/>
</dbReference>
<protein>
    <submittedName>
        <fullName evidence="1">Uncharacterized protein</fullName>
    </submittedName>
</protein>
<accession>B9SX27</accession>
<dbReference type="AlphaFoldDB" id="B9SX27"/>
<reference evidence="2" key="1">
    <citation type="journal article" date="2010" name="Nat. Biotechnol.">
        <title>Draft genome sequence of the oilseed species Ricinus communis.</title>
        <authorList>
            <person name="Chan A.P."/>
            <person name="Crabtree J."/>
            <person name="Zhao Q."/>
            <person name="Lorenzi H."/>
            <person name="Orvis J."/>
            <person name="Puiu D."/>
            <person name="Melake-Berhan A."/>
            <person name="Jones K.M."/>
            <person name="Redman J."/>
            <person name="Chen G."/>
            <person name="Cahoon E.B."/>
            <person name="Gedil M."/>
            <person name="Stanke M."/>
            <person name="Haas B.J."/>
            <person name="Wortman J.R."/>
            <person name="Fraser-Liggett C.M."/>
            <person name="Ravel J."/>
            <person name="Rabinowicz P.D."/>
        </authorList>
    </citation>
    <scope>NUCLEOTIDE SEQUENCE [LARGE SCALE GENOMIC DNA]</scope>
    <source>
        <strain evidence="2">cv. Hale</strain>
    </source>
</reference>
<gene>
    <name evidence="1" type="ORF">RCOM_1266510</name>
</gene>
<dbReference type="Proteomes" id="UP000008311">
    <property type="component" value="Unassembled WGS sequence"/>
</dbReference>
<dbReference type="InParanoid" id="B9SX27"/>
<name>B9SX27_RICCO</name>
<keyword evidence="2" id="KW-1185">Reference proteome</keyword>
<dbReference type="SUPFAM" id="SSF53098">
    <property type="entry name" value="Ribonuclease H-like"/>
    <property type="match status" value="1"/>
</dbReference>
<evidence type="ECO:0000313" key="2">
    <source>
        <dbReference type="Proteomes" id="UP000008311"/>
    </source>
</evidence>
<organism evidence="1 2">
    <name type="scientific">Ricinus communis</name>
    <name type="common">Castor bean</name>
    <dbReference type="NCBI Taxonomy" id="3988"/>
    <lineage>
        <taxon>Eukaryota</taxon>
        <taxon>Viridiplantae</taxon>
        <taxon>Streptophyta</taxon>
        <taxon>Embryophyta</taxon>
        <taxon>Tracheophyta</taxon>
        <taxon>Spermatophyta</taxon>
        <taxon>Magnoliopsida</taxon>
        <taxon>eudicotyledons</taxon>
        <taxon>Gunneridae</taxon>
        <taxon>Pentapetalae</taxon>
        <taxon>rosids</taxon>
        <taxon>fabids</taxon>
        <taxon>Malpighiales</taxon>
        <taxon>Euphorbiaceae</taxon>
        <taxon>Acalyphoideae</taxon>
        <taxon>Acalypheae</taxon>
        <taxon>Ricinus</taxon>
    </lineage>
</organism>
<evidence type="ECO:0000313" key="1">
    <source>
        <dbReference type="EMBL" id="EEF31837.1"/>
    </source>
</evidence>
<proteinExistence type="predicted"/>
<dbReference type="InterPro" id="IPR012337">
    <property type="entry name" value="RNaseH-like_sf"/>
</dbReference>
<sequence length="213" mass="23990">MFVVDITCQIYGLQDETTLHVLCQKTVVARLWQLSGYGDIMSDPSSSCIWGLLEHVREQRGIVHTELFAIFLWANWTAQNQALYSHRSWNVEVQINWARTLLVDYQAALPIGSSLWYTPQFAEAPSAVIKPIYLGISVEHLEALAAQEGLELARDLHLHVCVVSDSQHVVQLLKGHLSFATHRAAALAAHSNESLRWFDVCRLWLASVVSSRT</sequence>